<dbReference type="RefSeq" id="WP_393971556.1">
    <property type="nucleotide sequence ID" value="NZ_CP133772.1"/>
</dbReference>
<dbReference type="PROSITE" id="PS01173">
    <property type="entry name" value="LIPASE_GDXG_HIS"/>
    <property type="match status" value="1"/>
</dbReference>
<dbReference type="Proteomes" id="UP001451606">
    <property type="component" value="Chromosome"/>
</dbReference>
<dbReference type="InterPro" id="IPR029058">
    <property type="entry name" value="AB_hydrolase_fold"/>
</dbReference>
<dbReference type="InterPro" id="IPR050300">
    <property type="entry name" value="GDXG_lipolytic_enzyme"/>
</dbReference>
<keyword evidence="2 4" id="KW-0378">Hydrolase</keyword>
<dbReference type="PANTHER" id="PTHR48081">
    <property type="entry name" value="AB HYDROLASE SUPERFAMILY PROTEIN C4A8.06C"/>
    <property type="match status" value="1"/>
</dbReference>
<dbReference type="GeneID" id="95966845"/>
<dbReference type="PROSITE" id="PS01174">
    <property type="entry name" value="LIPASE_GDXG_SER"/>
    <property type="match status" value="1"/>
</dbReference>
<keyword evidence="5" id="KW-1185">Reference proteome</keyword>
<dbReference type="InterPro" id="IPR013094">
    <property type="entry name" value="AB_hydrolase_3"/>
</dbReference>
<accession>A0AAX4NDJ7</accession>
<dbReference type="AlphaFoldDB" id="A0AAX4NDJ7"/>
<feature type="domain" description="Alpha/beta hydrolase fold-3" evidence="3">
    <location>
        <begin position="76"/>
        <end position="282"/>
    </location>
</feature>
<dbReference type="InterPro" id="IPR033140">
    <property type="entry name" value="Lipase_GDXG_put_SER_AS"/>
</dbReference>
<organism evidence="4 5">
    <name type="scientific">Oxyplasma meridianum</name>
    <dbReference type="NCBI Taxonomy" id="3073602"/>
    <lineage>
        <taxon>Archaea</taxon>
        <taxon>Methanobacteriati</taxon>
        <taxon>Thermoplasmatota</taxon>
        <taxon>Thermoplasmata</taxon>
        <taxon>Thermoplasmatales</taxon>
        <taxon>Thermoplasmataceae</taxon>
        <taxon>Oxyplasma</taxon>
    </lineage>
</organism>
<gene>
    <name evidence="4" type="ORF">OXIME_000123</name>
</gene>
<evidence type="ECO:0000256" key="2">
    <source>
        <dbReference type="ARBA" id="ARBA00022801"/>
    </source>
</evidence>
<evidence type="ECO:0000313" key="5">
    <source>
        <dbReference type="Proteomes" id="UP001451606"/>
    </source>
</evidence>
<dbReference type="SUPFAM" id="SSF53474">
    <property type="entry name" value="alpha/beta-Hydrolases"/>
    <property type="match status" value="1"/>
</dbReference>
<sequence>MVVDPDIKKIIEMMNSLGEFDYEKMDIKEIRKMMDENPLPTKIEDVLAVKDMSFIHDGFEIPLRFYIPKNAGKGLIIYLHGGGFVFGNIKSFDPLCRKIANSSGCKVLSVEYRLAPEHKFPAAVEDAYQSYLWVRKNAGLLEIDPQNIAIAGDSAGGNLTASVCLMIRDNNVPPPKLQVLFYPVLGPDFFTESLREYGEGYFLTSKQMEFFGNAYMNTVNDSLNPYFSPILQKNHKELPETIIVTAEHDPLRDQGEMYLSTLYNSGVKATGIRARGMIHGFASFFSMIPAAENIVTMVWNLAGNKINS</sequence>
<protein>
    <submittedName>
        <fullName evidence="4">Alpha/beta hydrolase</fullName>
    </submittedName>
</protein>
<dbReference type="Gene3D" id="3.40.50.1820">
    <property type="entry name" value="alpha/beta hydrolase"/>
    <property type="match status" value="1"/>
</dbReference>
<dbReference type="Pfam" id="PF07859">
    <property type="entry name" value="Abhydrolase_3"/>
    <property type="match status" value="1"/>
</dbReference>
<dbReference type="KEGG" id="omr:OXIME_000123"/>
<proteinExistence type="inferred from homology"/>
<dbReference type="GO" id="GO:0016787">
    <property type="term" value="F:hydrolase activity"/>
    <property type="evidence" value="ECO:0007669"/>
    <property type="project" value="UniProtKB-KW"/>
</dbReference>
<name>A0AAX4NDJ7_9ARCH</name>
<evidence type="ECO:0000259" key="3">
    <source>
        <dbReference type="Pfam" id="PF07859"/>
    </source>
</evidence>
<dbReference type="FunFam" id="3.40.50.1820:FF:000089">
    <property type="entry name" value="Alpha/beta hydrolase"/>
    <property type="match status" value="1"/>
</dbReference>
<dbReference type="InterPro" id="IPR002168">
    <property type="entry name" value="Lipase_GDXG_HIS_AS"/>
</dbReference>
<dbReference type="EMBL" id="CP133772">
    <property type="protein sequence ID" value="WYX99588.1"/>
    <property type="molecule type" value="Genomic_DNA"/>
</dbReference>
<reference evidence="4 5" key="1">
    <citation type="submission" date="2023-09" db="EMBL/GenBank/DDBJ databases">
        <authorList>
            <person name="Golyshina O.V."/>
            <person name="Lunev E.A."/>
            <person name="Bargiela R."/>
            <person name="Gaines M.C."/>
            <person name="Daum B."/>
            <person name="Bale N.J."/>
            <person name="Koenen M."/>
            <person name="Sinninghe Damst J.S."/>
            <person name="Yakimov M."/>
            <person name="Golyshin P.N."/>
        </authorList>
    </citation>
    <scope>NUCLEOTIDE SEQUENCE [LARGE SCALE GENOMIC DNA]</scope>
    <source>
        <strain evidence="4 5">M1</strain>
    </source>
</reference>
<evidence type="ECO:0000313" key="4">
    <source>
        <dbReference type="EMBL" id="WYX99588.1"/>
    </source>
</evidence>
<comment type="similarity">
    <text evidence="1">Belongs to the 'GDXG' lipolytic enzyme family.</text>
</comment>
<dbReference type="PANTHER" id="PTHR48081:SF8">
    <property type="entry name" value="ALPHA_BETA HYDROLASE FOLD-3 DOMAIN-CONTAINING PROTEIN-RELATED"/>
    <property type="match status" value="1"/>
</dbReference>
<evidence type="ECO:0000256" key="1">
    <source>
        <dbReference type="ARBA" id="ARBA00010515"/>
    </source>
</evidence>